<dbReference type="EMBL" id="JBHSOH010000005">
    <property type="protein sequence ID" value="MFC5847711.1"/>
    <property type="molecule type" value="Genomic_DNA"/>
</dbReference>
<organism evidence="2 3">
    <name type="scientific">Deinococcus petrolearius</name>
    <dbReference type="NCBI Taxonomy" id="1751295"/>
    <lineage>
        <taxon>Bacteria</taxon>
        <taxon>Thermotogati</taxon>
        <taxon>Deinococcota</taxon>
        <taxon>Deinococci</taxon>
        <taxon>Deinococcales</taxon>
        <taxon>Deinococcaceae</taxon>
        <taxon>Deinococcus</taxon>
    </lineage>
</organism>
<gene>
    <name evidence="2" type="ORF">ACFPQ6_05260</name>
</gene>
<keyword evidence="3" id="KW-1185">Reference proteome</keyword>
<dbReference type="InterPro" id="IPR011009">
    <property type="entry name" value="Kinase-like_dom_sf"/>
</dbReference>
<dbReference type="SUPFAM" id="SSF56112">
    <property type="entry name" value="Protein kinase-like (PK-like)"/>
    <property type="match status" value="1"/>
</dbReference>
<evidence type="ECO:0000256" key="1">
    <source>
        <dbReference type="SAM" id="MobiDB-lite"/>
    </source>
</evidence>
<accession>A0ABW1DGD8</accession>
<evidence type="ECO:0000313" key="2">
    <source>
        <dbReference type="EMBL" id="MFC5847711.1"/>
    </source>
</evidence>
<comment type="caution">
    <text evidence="2">The sequence shown here is derived from an EMBL/GenBank/DDBJ whole genome shotgun (WGS) entry which is preliminary data.</text>
</comment>
<feature type="region of interest" description="Disordered" evidence="1">
    <location>
        <begin position="71"/>
        <end position="91"/>
    </location>
</feature>
<evidence type="ECO:0000313" key="3">
    <source>
        <dbReference type="Proteomes" id="UP001595979"/>
    </source>
</evidence>
<proteinExistence type="predicted"/>
<protein>
    <recommendedName>
        <fullName evidence="4">Aminoglycoside phosphotransferase</fullName>
    </recommendedName>
</protein>
<reference evidence="3" key="1">
    <citation type="journal article" date="2019" name="Int. J. Syst. Evol. Microbiol.">
        <title>The Global Catalogue of Microorganisms (GCM) 10K type strain sequencing project: providing services to taxonomists for standard genome sequencing and annotation.</title>
        <authorList>
            <consortium name="The Broad Institute Genomics Platform"/>
            <consortium name="The Broad Institute Genome Sequencing Center for Infectious Disease"/>
            <person name="Wu L."/>
            <person name="Ma J."/>
        </authorList>
    </citation>
    <scope>NUCLEOTIDE SEQUENCE [LARGE SCALE GENOMIC DNA]</scope>
    <source>
        <strain evidence="3">CGMCC 1.15053</strain>
    </source>
</reference>
<sequence length="91" mass="9370">MNAAELARHWDVGGVAVPVPLDGGSVNGAWRVRSTAGHVHLQVYGSPDRARAEREHAAIAVAVAAGVPTPAPPPSVPFSHDWQASGLHTGP</sequence>
<evidence type="ECO:0008006" key="4">
    <source>
        <dbReference type="Google" id="ProtNLM"/>
    </source>
</evidence>
<dbReference type="RefSeq" id="WP_380047089.1">
    <property type="nucleotide sequence ID" value="NZ_JBHSOH010000005.1"/>
</dbReference>
<name>A0ABW1DGD8_9DEIO</name>
<dbReference type="Proteomes" id="UP001595979">
    <property type="component" value="Unassembled WGS sequence"/>
</dbReference>